<organism evidence="1 2">
    <name type="scientific">Macrolepiota fuliginosa MF-IS2</name>
    <dbReference type="NCBI Taxonomy" id="1400762"/>
    <lineage>
        <taxon>Eukaryota</taxon>
        <taxon>Fungi</taxon>
        <taxon>Dikarya</taxon>
        <taxon>Basidiomycota</taxon>
        <taxon>Agaricomycotina</taxon>
        <taxon>Agaricomycetes</taxon>
        <taxon>Agaricomycetidae</taxon>
        <taxon>Agaricales</taxon>
        <taxon>Agaricineae</taxon>
        <taxon>Agaricaceae</taxon>
        <taxon>Macrolepiota</taxon>
    </lineage>
</organism>
<evidence type="ECO:0000313" key="1">
    <source>
        <dbReference type="EMBL" id="KAF9441794.1"/>
    </source>
</evidence>
<reference evidence="1" key="1">
    <citation type="submission" date="2020-11" db="EMBL/GenBank/DDBJ databases">
        <authorList>
            <consortium name="DOE Joint Genome Institute"/>
            <person name="Ahrendt S."/>
            <person name="Riley R."/>
            <person name="Andreopoulos W."/>
            <person name="Labutti K."/>
            <person name="Pangilinan J."/>
            <person name="Ruiz-Duenas F.J."/>
            <person name="Barrasa J.M."/>
            <person name="Sanchez-Garcia M."/>
            <person name="Camarero S."/>
            <person name="Miyauchi S."/>
            <person name="Serrano A."/>
            <person name="Linde D."/>
            <person name="Babiker R."/>
            <person name="Drula E."/>
            <person name="Ayuso-Fernandez I."/>
            <person name="Pacheco R."/>
            <person name="Padilla G."/>
            <person name="Ferreira P."/>
            <person name="Barriuso J."/>
            <person name="Kellner H."/>
            <person name="Castanera R."/>
            <person name="Alfaro M."/>
            <person name="Ramirez L."/>
            <person name="Pisabarro A.G."/>
            <person name="Kuo A."/>
            <person name="Tritt A."/>
            <person name="Lipzen A."/>
            <person name="He G."/>
            <person name="Yan M."/>
            <person name="Ng V."/>
            <person name="Cullen D."/>
            <person name="Martin F."/>
            <person name="Rosso M.-N."/>
            <person name="Henrissat B."/>
            <person name="Hibbett D."/>
            <person name="Martinez A.T."/>
            <person name="Grigoriev I.V."/>
        </authorList>
    </citation>
    <scope>NUCLEOTIDE SEQUENCE</scope>
    <source>
        <strain evidence="1">MF-IS2</strain>
    </source>
</reference>
<protein>
    <submittedName>
        <fullName evidence="1">Uncharacterized protein</fullName>
    </submittedName>
</protein>
<evidence type="ECO:0000313" key="2">
    <source>
        <dbReference type="Proteomes" id="UP000807342"/>
    </source>
</evidence>
<proteinExistence type="predicted"/>
<sequence>MICFQQFDSPYSSQPLNCWATALAGVDTSINRAFKHSQWSLFKGYAFPCTHTLCADKGRSLEMALACLHDLQLHTAPLPHIQQWKSYLCQVAFELEFIRPNTRNKTWSPVGSNRKLSHTTRCNAKSRETAKEIFTIKAPAKGEICSLTWNGHMIWCPGQIDFPSIDCQLVIWDVQEHGFRLELITLDQCVLEDTWWTTDGVMTQERKRHPYVVAFHSILADWPVGSSIWDRVMLERVETLAAKFYCQTFFDYFGRAACAPHVFPLA</sequence>
<dbReference type="OrthoDB" id="2634326at2759"/>
<accession>A0A9P5X1B9</accession>
<comment type="caution">
    <text evidence="1">The sequence shown here is derived from an EMBL/GenBank/DDBJ whole genome shotgun (WGS) entry which is preliminary data.</text>
</comment>
<dbReference type="EMBL" id="MU151784">
    <property type="protein sequence ID" value="KAF9441794.1"/>
    <property type="molecule type" value="Genomic_DNA"/>
</dbReference>
<dbReference type="Proteomes" id="UP000807342">
    <property type="component" value="Unassembled WGS sequence"/>
</dbReference>
<dbReference type="AlphaFoldDB" id="A0A9P5X1B9"/>
<keyword evidence="2" id="KW-1185">Reference proteome</keyword>
<gene>
    <name evidence="1" type="ORF">P691DRAFT_799070</name>
</gene>
<name>A0A9P5X1B9_9AGAR</name>